<dbReference type="InterPro" id="IPR000672">
    <property type="entry name" value="THF_DH/CycHdrlase"/>
</dbReference>
<dbReference type="PROSITE" id="PS00766">
    <property type="entry name" value="THF_DHG_CYH_1"/>
    <property type="match status" value="1"/>
</dbReference>
<dbReference type="eggNOG" id="COG0190">
    <property type="taxonomic scope" value="Bacteria"/>
</dbReference>
<protein>
    <recommendedName>
        <fullName evidence="12">Bifunctional protein FolD</fullName>
    </recommendedName>
    <domain>
        <recommendedName>
            <fullName evidence="12">Methylenetetrahydrofolate dehydrogenase</fullName>
            <ecNumber evidence="12">1.5.1.5</ecNumber>
        </recommendedName>
    </domain>
    <domain>
        <recommendedName>
            <fullName evidence="12">Methenyltetrahydrofolate cyclohydrolase</fullName>
            <ecNumber evidence="12">3.5.4.9</ecNumber>
        </recommendedName>
    </domain>
</protein>
<dbReference type="STRING" id="1319815.HMPREF0202_02334"/>
<evidence type="ECO:0000256" key="3">
    <source>
        <dbReference type="ARBA" id="ARBA00022563"/>
    </source>
</evidence>
<dbReference type="Gene3D" id="3.40.50.10860">
    <property type="entry name" value="Leucine Dehydrogenase, chain A, domain 1"/>
    <property type="match status" value="1"/>
</dbReference>
<dbReference type="NCBIfam" id="NF010783">
    <property type="entry name" value="PRK14186.1"/>
    <property type="match status" value="1"/>
</dbReference>
<dbReference type="FunFam" id="3.40.50.10860:FF:000005">
    <property type="entry name" value="C-1-tetrahydrofolate synthase, cytoplasmic, putative"/>
    <property type="match status" value="1"/>
</dbReference>
<dbReference type="GO" id="GO:0004477">
    <property type="term" value="F:methenyltetrahydrofolate cyclohydrolase activity"/>
    <property type="evidence" value="ECO:0007669"/>
    <property type="project" value="UniProtKB-UniRule"/>
</dbReference>
<organism evidence="15 16">
    <name type="scientific">Cetobacterium somerae ATCC BAA-474</name>
    <dbReference type="NCBI Taxonomy" id="1319815"/>
    <lineage>
        <taxon>Bacteria</taxon>
        <taxon>Fusobacteriati</taxon>
        <taxon>Fusobacteriota</taxon>
        <taxon>Fusobacteriia</taxon>
        <taxon>Fusobacteriales</taxon>
        <taxon>Fusobacteriaceae</taxon>
        <taxon>Cetobacterium</taxon>
    </lineage>
</organism>
<dbReference type="HAMAP" id="MF_01576">
    <property type="entry name" value="THF_DHG_CYH"/>
    <property type="match status" value="1"/>
</dbReference>
<dbReference type="EC" id="3.5.4.9" evidence="12"/>
<comment type="caution">
    <text evidence="12">Lacks conserved residue(s) required for the propagation of feature annotation.</text>
</comment>
<dbReference type="GO" id="GO:0035999">
    <property type="term" value="P:tetrahydrofolate interconversion"/>
    <property type="evidence" value="ECO:0007669"/>
    <property type="project" value="UniProtKB-UniRule"/>
</dbReference>
<keyword evidence="9 12" id="KW-0368">Histidine biosynthesis</keyword>
<dbReference type="GO" id="GO:0009086">
    <property type="term" value="P:methionine biosynthetic process"/>
    <property type="evidence" value="ECO:0007669"/>
    <property type="project" value="UniProtKB-KW"/>
</dbReference>
<evidence type="ECO:0000256" key="6">
    <source>
        <dbReference type="ARBA" id="ARBA00022801"/>
    </source>
</evidence>
<dbReference type="EMBL" id="AXZF01000111">
    <property type="protein sequence ID" value="ERT67648.1"/>
    <property type="molecule type" value="Genomic_DNA"/>
</dbReference>
<dbReference type="GO" id="GO:0006164">
    <property type="term" value="P:purine nucleotide biosynthetic process"/>
    <property type="evidence" value="ECO:0007669"/>
    <property type="project" value="UniProtKB-KW"/>
</dbReference>
<dbReference type="PROSITE" id="PS00767">
    <property type="entry name" value="THF_DHG_CYH_2"/>
    <property type="match status" value="1"/>
</dbReference>
<comment type="similarity">
    <text evidence="12">Belongs to the tetrahydrofolate dehydrogenase/cyclohydrolase family.</text>
</comment>
<dbReference type="SUPFAM" id="SSF53223">
    <property type="entry name" value="Aminoacid dehydrogenase-like, N-terminal domain"/>
    <property type="match status" value="1"/>
</dbReference>
<evidence type="ECO:0000256" key="10">
    <source>
        <dbReference type="ARBA" id="ARBA00023167"/>
    </source>
</evidence>
<dbReference type="Gene3D" id="3.40.50.720">
    <property type="entry name" value="NAD(P)-binding Rossmann-like Domain"/>
    <property type="match status" value="1"/>
</dbReference>
<feature type="binding site" evidence="12">
    <location>
        <begin position="165"/>
        <end position="167"/>
    </location>
    <ligand>
        <name>NADP(+)</name>
        <dbReference type="ChEBI" id="CHEBI:58349"/>
    </ligand>
</feature>
<name>U7VA61_9FUSO</name>
<evidence type="ECO:0000256" key="8">
    <source>
        <dbReference type="ARBA" id="ARBA00023002"/>
    </source>
</evidence>
<evidence type="ECO:0000259" key="13">
    <source>
        <dbReference type="Pfam" id="PF00763"/>
    </source>
</evidence>
<dbReference type="Pfam" id="PF00763">
    <property type="entry name" value="THF_DHG_CYH"/>
    <property type="match status" value="1"/>
</dbReference>
<evidence type="ECO:0000256" key="12">
    <source>
        <dbReference type="HAMAP-Rule" id="MF_01576"/>
    </source>
</evidence>
<dbReference type="PRINTS" id="PR00085">
    <property type="entry name" value="THFDHDRGNASE"/>
</dbReference>
<dbReference type="NCBIfam" id="NF008058">
    <property type="entry name" value="PRK10792.1"/>
    <property type="match status" value="1"/>
</dbReference>
<keyword evidence="11 12" id="KW-0511">Multifunctional enzyme</keyword>
<dbReference type="InterPro" id="IPR036291">
    <property type="entry name" value="NAD(P)-bd_dom_sf"/>
</dbReference>
<feature type="domain" description="Tetrahydrofolate dehydrogenase/cyclohydrolase catalytic" evidence="13">
    <location>
        <begin position="4"/>
        <end position="119"/>
    </location>
</feature>
<evidence type="ECO:0000256" key="1">
    <source>
        <dbReference type="ARBA" id="ARBA00004777"/>
    </source>
</evidence>
<feature type="domain" description="Tetrahydrofolate dehydrogenase/cyclohydrolase NAD(P)-binding" evidence="14">
    <location>
        <begin position="139"/>
        <end position="279"/>
    </location>
</feature>
<dbReference type="InterPro" id="IPR046346">
    <property type="entry name" value="Aminoacid_DH-like_N_sf"/>
</dbReference>
<evidence type="ECO:0000259" key="14">
    <source>
        <dbReference type="Pfam" id="PF02882"/>
    </source>
</evidence>
<dbReference type="PANTHER" id="PTHR48099:SF5">
    <property type="entry name" value="C-1-TETRAHYDROFOLATE SYNTHASE, CYTOPLASMIC"/>
    <property type="match status" value="1"/>
</dbReference>
<dbReference type="RefSeq" id="WP_023051866.1">
    <property type="nucleotide sequence ID" value="NZ_CP173065.2"/>
</dbReference>
<dbReference type="EC" id="1.5.1.5" evidence="12"/>
<keyword evidence="5 12" id="KW-0658">Purine biosynthesis</keyword>
<dbReference type="FunFam" id="3.40.50.720:FF:000094">
    <property type="entry name" value="Bifunctional protein FolD"/>
    <property type="match status" value="1"/>
</dbReference>
<sequence length="284" mass="30768">MKILDGKYVSQKVRDLIKKEIIEIKEVKGTVPGLAVIQAGDNLASKIYVNSKIKQCAEVGIESKNFIMPADVTEEELLRKIEELNSDETVDGILVQLPLPDHIDTPKVIEAIDINKDVDGFKPENLGKVVLGDETALISCTPAGILRLFEEYEIALEGKDIVVIGRSNIVGKPMTALLINEGATVTVCNSKTKNLAEKTKNADVVIVAIGKANFLKGDMIKTGAIIIDVGINRDENNKICGDVDFESVKEKVSYITPVPGGVGPMTIAMLLNNTLKAFKIGKKI</sequence>
<dbReference type="InterPro" id="IPR020867">
    <property type="entry name" value="THF_DH/CycHdrlase_CS"/>
</dbReference>
<comment type="pathway">
    <text evidence="1 12">One-carbon metabolism; tetrahydrofolate interconversion.</text>
</comment>
<dbReference type="PATRIC" id="fig|1319815.3.peg.2240"/>
<dbReference type="PANTHER" id="PTHR48099">
    <property type="entry name" value="C-1-TETRAHYDROFOLATE SYNTHASE, CYTOPLASMIC-RELATED"/>
    <property type="match status" value="1"/>
</dbReference>
<dbReference type="Pfam" id="PF02882">
    <property type="entry name" value="THF_DHG_CYH_C"/>
    <property type="match status" value="1"/>
</dbReference>
<comment type="catalytic activity">
    <reaction evidence="12">
        <text>(6R)-5,10-methylene-5,6,7,8-tetrahydrofolate + NADP(+) = (6R)-5,10-methenyltetrahydrofolate + NADPH</text>
        <dbReference type="Rhea" id="RHEA:22812"/>
        <dbReference type="ChEBI" id="CHEBI:15636"/>
        <dbReference type="ChEBI" id="CHEBI:57455"/>
        <dbReference type="ChEBI" id="CHEBI:57783"/>
        <dbReference type="ChEBI" id="CHEBI:58349"/>
        <dbReference type="EC" id="1.5.1.5"/>
    </reaction>
</comment>
<dbReference type="InterPro" id="IPR020630">
    <property type="entry name" value="THF_DH/CycHdrlase_cat_dom"/>
</dbReference>
<keyword evidence="4 12" id="KW-0028">Amino-acid biosynthesis</keyword>
<dbReference type="Proteomes" id="UP000017081">
    <property type="component" value="Unassembled WGS sequence"/>
</dbReference>
<evidence type="ECO:0000313" key="16">
    <source>
        <dbReference type="Proteomes" id="UP000017081"/>
    </source>
</evidence>
<comment type="caution">
    <text evidence="15">The sequence shown here is derived from an EMBL/GenBank/DDBJ whole genome shotgun (WGS) entry which is preliminary data.</text>
</comment>
<evidence type="ECO:0000256" key="2">
    <source>
        <dbReference type="ARBA" id="ARBA00011738"/>
    </source>
</evidence>
<evidence type="ECO:0000256" key="7">
    <source>
        <dbReference type="ARBA" id="ARBA00022857"/>
    </source>
</evidence>
<dbReference type="SUPFAM" id="SSF51735">
    <property type="entry name" value="NAD(P)-binding Rossmann-fold domains"/>
    <property type="match status" value="1"/>
</dbReference>
<reference evidence="15 16" key="1">
    <citation type="submission" date="2013-08" db="EMBL/GenBank/DDBJ databases">
        <authorList>
            <person name="Weinstock G."/>
            <person name="Sodergren E."/>
            <person name="Wylie T."/>
            <person name="Fulton L."/>
            <person name="Fulton R."/>
            <person name="Fronick C."/>
            <person name="O'Laughlin M."/>
            <person name="Godfrey J."/>
            <person name="Miner T."/>
            <person name="Herter B."/>
            <person name="Appelbaum E."/>
            <person name="Cordes M."/>
            <person name="Lek S."/>
            <person name="Wollam A."/>
            <person name="Pepin K.H."/>
            <person name="Palsikar V.B."/>
            <person name="Mitreva M."/>
            <person name="Wilson R.K."/>
        </authorList>
    </citation>
    <scope>NUCLEOTIDE SEQUENCE [LARGE SCALE GENOMIC DNA]</scope>
    <source>
        <strain evidence="15 16">ATCC BAA-474</strain>
    </source>
</reference>
<dbReference type="CDD" id="cd01080">
    <property type="entry name" value="NAD_bind_m-THF_DH_Cyclohyd"/>
    <property type="match status" value="1"/>
</dbReference>
<feature type="binding site" evidence="12">
    <location>
        <position position="231"/>
    </location>
    <ligand>
        <name>NADP(+)</name>
        <dbReference type="ChEBI" id="CHEBI:58349"/>
    </ligand>
</feature>
<keyword evidence="16" id="KW-1185">Reference proteome</keyword>
<comment type="catalytic activity">
    <reaction evidence="12">
        <text>(6R)-5,10-methenyltetrahydrofolate + H2O = (6R)-10-formyltetrahydrofolate + H(+)</text>
        <dbReference type="Rhea" id="RHEA:23700"/>
        <dbReference type="ChEBI" id="CHEBI:15377"/>
        <dbReference type="ChEBI" id="CHEBI:15378"/>
        <dbReference type="ChEBI" id="CHEBI:57455"/>
        <dbReference type="ChEBI" id="CHEBI:195366"/>
        <dbReference type="EC" id="3.5.4.9"/>
    </reaction>
</comment>
<accession>U7VA61</accession>
<keyword evidence="10 12" id="KW-0486">Methionine biosynthesis</keyword>
<dbReference type="GO" id="GO:0000105">
    <property type="term" value="P:L-histidine biosynthetic process"/>
    <property type="evidence" value="ECO:0007669"/>
    <property type="project" value="UniProtKB-KW"/>
</dbReference>
<evidence type="ECO:0000256" key="5">
    <source>
        <dbReference type="ARBA" id="ARBA00022755"/>
    </source>
</evidence>
<dbReference type="HOGENOM" id="CLU_034045_2_1_0"/>
<gene>
    <name evidence="12" type="primary">folD</name>
    <name evidence="15" type="ORF">HMPREF0202_02334</name>
</gene>
<comment type="function">
    <text evidence="12">Catalyzes the oxidation of 5,10-methylenetetrahydrofolate to 5,10-methenyltetrahydrofolate and then the hydrolysis of 5,10-methenyltetrahydrofolate to 10-formyltetrahydrofolate.</text>
</comment>
<evidence type="ECO:0000256" key="11">
    <source>
        <dbReference type="ARBA" id="ARBA00023268"/>
    </source>
</evidence>
<evidence type="ECO:0000313" key="15">
    <source>
        <dbReference type="EMBL" id="ERT67648.1"/>
    </source>
</evidence>
<dbReference type="InterPro" id="IPR020631">
    <property type="entry name" value="THF_DH/CycHdrlase_NAD-bd_dom"/>
</dbReference>
<keyword evidence="7 12" id="KW-0521">NADP</keyword>
<evidence type="ECO:0000256" key="4">
    <source>
        <dbReference type="ARBA" id="ARBA00022605"/>
    </source>
</evidence>
<comment type="subunit">
    <text evidence="2 12">Homodimer.</text>
</comment>
<keyword evidence="6 12" id="KW-0378">Hydrolase</keyword>
<evidence type="ECO:0000256" key="9">
    <source>
        <dbReference type="ARBA" id="ARBA00023102"/>
    </source>
</evidence>
<dbReference type="AlphaFoldDB" id="U7VA61"/>
<dbReference type="GO" id="GO:0004488">
    <property type="term" value="F:methylenetetrahydrofolate dehydrogenase (NADP+) activity"/>
    <property type="evidence" value="ECO:0007669"/>
    <property type="project" value="UniProtKB-UniRule"/>
</dbReference>
<keyword evidence="3 12" id="KW-0554">One-carbon metabolism</keyword>
<keyword evidence="8 12" id="KW-0560">Oxidoreductase</keyword>
<dbReference type="GO" id="GO:0005829">
    <property type="term" value="C:cytosol"/>
    <property type="evidence" value="ECO:0007669"/>
    <property type="project" value="TreeGrafter"/>
</dbReference>
<dbReference type="UniPathway" id="UPA00193"/>
<proteinExistence type="inferred from homology"/>